<accession>A0AAD2CMB1</accession>
<proteinExistence type="predicted"/>
<organism evidence="2 3">
    <name type="scientific">Cylindrotheca closterium</name>
    <dbReference type="NCBI Taxonomy" id="2856"/>
    <lineage>
        <taxon>Eukaryota</taxon>
        <taxon>Sar</taxon>
        <taxon>Stramenopiles</taxon>
        <taxon>Ochrophyta</taxon>
        <taxon>Bacillariophyta</taxon>
        <taxon>Bacillariophyceae</taxon>
        <taxon>Bacillariophycidae</taxon>
        <taxon>Bacillariales</taxon>
        <taxon>Bacillariaceae</taxon>
        <taxon>Cylindrotheca</taxon>
    </lineage>
</organism>
<dbReference type="EMBL" id="CAKOGP040000779">
    <property type="protein sequence ID" value="CAJ1939227.1"/>
    <property type="molecule type" value="Genomic_DNA"/>
</dbReference>
<evidence type="ECO:0000256" key="1">
    <source>
        <dbReference type="SAM" id="Phobius"/>
    </source>
</evidence>
<name>A0AAD2CMB1_9STRA</name>
<comment type="caution">
    <text evidence="2">The sequence shown here is derived from an EMBL/GenBank/DDBJ whole genome shotgun (WGS) entry which is preliminary data.</text>
</comment>
<keyword evidence="1" id="KW-1133">Transmembrane helix</keyword>
<reference evidence="2" key="1">
    <citation type="submission" date="2023-08" db="EMBL/GenBank/DDBJ databases">
        <authorList>
            <person name="Audoor S."/>
            <person name="Bilcke G."/>
        </authorList>
    </citation>
    <scope>NUCLEOTIDE SEQUENCE</scope>
</reference>
<keyword evidence="1" id="KW-0812">Transmembrane</keyword>
<gene>
    <name evidence="2" type="ORF">CYCCA115_LOCUS6491</name>
</gene>
<feature type="transmembrane region" description="Helical" evidence="1">
    <location>
        <begin position="224"/>
        <end position="247"/>
    </location>
</feature>
<dbReference type="Proteomes" id="UP001295423">
    <property type="component" value="Unassembled WGS sequence"/>
</dbReference>
<sequence>MNETIMARMNMIRILILIEICSRVDNSVAFHLVNFQTKQQYSRTLTHFLSLENDDFGTTDDVSLEQTETTFPSISLFKDVDYEYLASIDQDADSISTLESLTSFDRLPEIPTKTEETIMSRVTETASACLILTLGSFATSYLISDLLIKFEWLQDWRYFWPLIGGLYAADPILQRFWKSNPSMLPFNLSKNQGIQFLSIVGGIFTLIGGAYDAFMPVWQTGPNVFTVAGIGQDGAVLLLIVTAVSIIQEKWKVQRSTIYQSSNSNSSNRSLLQILLLAELYQLGESSVDEIVSTVEAIANSLG</sequence>
<keyword evidence="3" id="KW-1185">Reference proteome</keyword>
<protein>
    <submittedName>
        <fullName evidence="2">Uncharacterized protein</fullName>
    </submittedName>
</protein>
<evidence type="ECO:0000313" key="3">
    <source>
        <dbReference type="Proteomes" id="UP001295423"/>
    </source>
</evidence>
<evidence type="ECO:0000313" key="2">
    <source>
        <dbReference type="EMBL" id="CAJ1939227.1"/>
    </source>
</evidence>
<dbReference type="AlphaFoldDB" id="A0AAD2CMB1"/>
<feature type="transmembrane region" description="Helical" evidence="1">
    <location>
        <begin position="194"/>
        <end position="218"/>
    </location>
</feature>
<keyword evidence="1" id="KW-0472">Membrane</keyword>